<comment type="function">
    <text evidence="5">Acetylates the N-terminal alanine of ribosomal protein bS18.</text>
</comment>
<dbReference type="RefSeq" id="WP_015525920.1">
    <property type="nucleotide sequence ID" value="NZ_PSQG01000034.1"/>
</dbReference>
<dbReference type="EC" id="2.3.1.266" evidence="5"/>
<evidence type="ECO:0000256" key="3">
    <source>
        <dbReference type="ARBA" id="ARBA00022679"/>
    </source>
</evidence>
<feature type="domain" description="N-acetyltransferase" evidence="6">
    <location>
        <begin position="1"/>
        <end position="145"/>
    </location>
</feature>
<sequence>MILREMLVDDLDQVMEIEEELFSVPWTKEGFLTFLMKENGMFLVVEEKGRILGYCGLLTVLDEGDVTNVAVRRDRQREGIGNFLMESMIRLAEERGITMIHLEVRAGNETAIRLYERQGFVRDGLRKGYYTDPTEDAVLMTRTAVSE</sequence>
<dbReference type="Gene3D" id="3.40.630.30">
    <property type="match status" value="1"/>
</dbReference>
<dbReference type="PANTHER" id="PTHR43420">
    <property type="entry name" value="ACETYLTRANSFERASE"/>
    <property type="match status" value="1"/>
</dbReference>
<comment type="similarity">
    <text evidence="1 5">Belongs to the acetyltransferase family. RimI subfamily.</text>
</comment>
<dbReference type="InterPro" id="IPR000182">
    <property type="entry name" value="GNAT_dom"/>
</dbReference>
<dbReference type="SUPFAM" id="SSF55729">
    <property type="entry name" value="Acyl-CoA N-acyltransferases (Nat)"/>
    <property type="match status" value="1"/>
</dbReference>
<evidence type="ECO:0000256" key="5">
    <source>
        <dbReference type="RuleBase" id="RU363094"/>
    </source>
</evidence>
<keyword evidence="4" id="KW-0012">Acyltransferase</keyword>
<dbReference type="GO" id="GO:0008999">
    <property type="term" value="F:protein-N-terminal-alanine acetyltransferase activity"/>
    <property type="evidence" value="ECO:0007669"/>
    <property type="project" value="UniProtKB-EC"/>
</dbReference>
<dbReference type="Proteomes" id="UP000253208">
    <property type="component" value="Unassembled WGS sequence"/>
</dbReference>
<dbReference type="PANTHER" id="PTHR43420:SF44">
    <property type="entry name" value="ACETYLTRANSFERASE YPEA"/>
    <property type="match status" value="1"/>
</dbReference>
<evidence type="ECO:0000313" key="7">
    <source>
        <dbReference type="EMBL" id="RCH41780.1"/>
    </source>
</evidence>
<comment type="catalytic activity">
    <reaction evidence="5">
        <text>N-terminal L-alanyl-[ribosomal protein bS18] + acetyl-CoA = N-terminal N(alpha)-acetyl-L-alanyl-[ribosomal protein bS18] + CoA + H(+)</text>
        <dbReference type="Rhea" id="RHEA:43756"/>
        <dbReference type="Rhea" id="RHEA-COMP:10676"/>
        <dbReference type="Rhea" id="RHEA-COMP:10677"/>
        <dbReference type="ChEBI" id="CHEBI:15378"/>
        <dbReference type="ChEBI" id="CHEBI:57287"/>
        <dbReference type="ChEBI" id="CHEBI:57288"/>
        <dbReference type="ChEBI" id="CHEBI:64718"/>
        <dbReference type="ChEBI" id="CHEBI:83683"/>
        <dbReference type="EC" id="2.3.1.266"/>
    </reaction>
</comment>
<protein>
    <recommendedName>
        <fullName evidence="5">[Ribosomal protein bS18]-alanine N-acetyltransferase</fullName>
        <ecNumber evidence="5">2.3.1.266</ecNumber>
    </recommendedName>
</protein>
<evidence type="ECO:0000313" key="8">
    <source>
        <dbReference type="Proteomes" id="UP000253208"/>
    </source>
</evidence>
<comment type="caution">
    <text evidence="7">The sequence shown here is derived from an EMBL/GenBank/DDBJ whole genome shotgun (WGS) entry which is preliminary data.</text>
</comment>
<keyword evidence="2 5" id="KW-0963">Cytoplasm</keyword>
<dbReference type="GO" id="GO:0005737">
    <property type="term" value="C:cytoplasm"/>
    <property type="evidence" value="ECO:0007669"/>
    <property type="project" value="UniProtKB-SubCell"/>
</dbReference>
<dbReference type="PROSITE" id="PS51186">
    <property type="entry name" value="GNAT"/>
    <property type="match status" value="1"/>
</dbReference>
<dbReference type="InterPro" id="IPR016181">
    <property type="entry name" value="Acyl_CoA_acyltransferase"/>
</dbReference>
<gene>
    <name evidence="7" type="primary">rimI</name>
    <name evidence="7" type="ORF">C4886_16610</name>
</gene>
<dbReference type="Pfam" id="PF00583">
    <property type="entry name" value="Acetyltransf_1"/>
    <property type="match status" value="1"/>
</dbReference>
<dbReference type="EMBL" id="PSQG01000034">
    <property type="protein sequence ID" value="RCH41780.1"/>
    <property type="molecule type" value="Genomic_DNA"/>
</dbReference>
<proteinExistence type="inferred from homology"/>
<accession>A0A367FTK3</accession>
<name>A0A367FTK3_9FIRM</name>
<dbReference type="InterPro" id="IPR050680">
    <property type="entry name" value="YpeA/RimI_acetyltransf"/>
</dbReference>
<reference evidence="7 8" key="1">
    <citation type="submission" date="2018-02" db="EMBL/GenBank/DDBJ databases">
        <title>Complete genome sequencing of Faecalibacterium prausnitzii strains isolated from the human gut.</title>
        <authorList>
            <person name="Fitzgerald B.C."/>
            <person name="Shkoporov A.N."/>
            <person name="Ross P.R."/>
            <person name="Hill C."/>
        </authorList>
    </citation>
    <scope>NUCLEOTIDE SEQUENCE [LARGE SCALE GENOMIC DNA]</scope>
    <source>
        <strain evidence="7 8">APC942/31-1</strain>
    </source>
</reference>
<organism evidence="7 8">
    <name type="scientific">Blautia obeum</name>
    <dbReference type="NCBI Taxonomy" id="40520"/>
    <lineage>
        <taxon>Bacteria</taxon>
        <taxon>Bacillati</taxon>
        <taxon>Bacillota</taxon>
        <taxon>Clostridia</taxon>
        <taxon>Lachnospirales</taxon>
        <taxon>Lachnospiraceae</taxon>
        <taxon>Blautia</taxon>
    </lineage>
</organism>
<evidence type="ECO:0000256" key="2">
    <source>
        <dbReference type="ARBA" id="ARBA00022490"/>
    </source>
</evidence>
<dbReference type="NCBIfam" id="TIGR01575">
    <property type="entry name" value="rimI"/>
    <property type="match status" value="1"/>
</dbReference>
<evidence type="ECO:0000256" key="4">
    <source>
        <dbReference type="ARBA" id="ARBA00023315"/>
    </source>
</evidence>
<keyword evidence="3 7" id="KW-0808">Transferase</keyword>
<evidence type="ECO:0000256" key="1">
    <source>
        <dbReference type="ARBA" id="ARBA00005395"/>
    </source>
</evidence>
<dbReference type="CDD" id="cd04301">
    <property type="entry name" value="NAT_SF"/>
    <property type="match status" value="1"/>
</dbReference>
<dbReference type="AlphaFoldDB" id="A0A367FTK3"/>
<comment type="subcellular location">
    <subcellularLocation>
        <location evidence="5">Cytoplasm</location>
    </subcellularLocation>
</comment>
<dbReference type="InterPro" id="IPR006464">
    <property type="entry name" value="AcTrfase_RimI/Ard1"/>
</dbReference>
<evidence type="ECO:0000259" key="6">
    <source>
        <dbReference type="PROSITE" id="PS51186"/>
    </source>
</evidence>